<accession>A0AAJ5W8J9</accession>
<dbReference type="Proteomes" id="UP001214530">
    <property type="component" value="Chromosome"/>
</dbReference>
<reference evidence="1" key="1">
    <citation type="submission" date="2023-03" db="EMBL/GenBank/DDBJ databases">
        <title>Andean soil-derived lignocellulolytic bacterial consortium as a source of novel taxa and putative plastic-active enzymes.</title>
        <authorList>
            <person name="Diaz-Garcia L."/>
            <person name="Chuvochina M."/>
            <person name="Feuerriegel G."/>
            <person name="Bunk B."/>
            <person name="Sproer C."/>
            <person name="Streit W.R."/>
            <person name="Rodriguez L.M."/>
            <person name="Overmann J."/>
            <person name="Jimenez D.J."/>
        </authorList>
    </citation>
    <scope>NUCLEOTIDE SEQUENCE</scope>
    <source>
        <strain evidence="1">MAG 3858</strain>
    </source>
</reference>
<organism evidence="1 2">
    <name type="scientific">Candidatus Pedobacter colombiensis</name>
    <dbReference type="NCBI Taxonomy" id="3121371"/>
    <lineage>
        <taxon>Bacteria</taxon>
        <taxon>Pseudomonadati</taxon>
        <taxon>Bacteroidota</taxon>
        <taxon>Sphingobacteriia</taxon>
        <taxon>Sphingobacteriales</taxon>
        <taxon>Sphingobacteriaceae</taxon>
        <taxon>Pedobacter</taxon>
    </lineage>
</organism>
<proteinExistence type="predicted"/>
<name>A0AAJ5W8J9_9SPHI</name>
<protein>
    <submittedName>
        <fullName evidence="1">Uncharacterized protein</fullName>
    </submittedName>
</protein>
<evidence type="ECO:0000313" key="2">
    <source>
        <dbReference type="Proteomes" id="UP001214530"/>
    </source>
</evidence>
<sequence>MIHLIITTANIENHYQERKWLYIQSIERALQFDYLFDSYTILECASSDEDYLNEHNVHYSNVQNKYPEKGLNEMQHLKAFIEHASFDENDLIIKLTGRYMLEDNSFFNKVRLLASDYDSIFKDDSDIYEGVGYHTFLYCAKKSRFLEIINSLNYSKENLDPIEWGVKNYLKGKERHYEIARLGIKAYQGTYGENVFSC</sequence>
<evidence type="ECO:0000313" key="1">
    <source>
        <dbReference type="EMBL" id="WEK19181.1"/>
    </source>
</evidence>
<dbReference type="EMBL" id="CP119313">
    <property type="protein sequence ID" value="WEK19181.1"/>
    <property type="molecule type" value="Genomic_DNA"/>
</dbReference>
<gene>
    <name evidence="1" type="ORF">P0Y49_20595</name>
</gene>
<dbReference type="AlphaFoldDB" id="A0AAJ5W8J9"/>